<dbReference type="Proteomes" id="UP000273083">
    <property type="component" value="Unassembled WGS sequence"/>
</dbReference>
<evidence type="ECO:0000313" key="2">
    <source>
        <dbReference type="Proteomes" id="UP000273083"/>
    </source>
</evidence>
<dbReference type="InterPro" id="IPR035895">
    <property type="entry name" value="HPr-like_sf"/>
</dbReference>
<protein>
    <recommendedName>
        <fullName evidence="3">PTS HPr component family protein</fullName>
    </recommendedName>
</protein>
<dbReference type="Gene3D" id="3.30.1340.10">
    <property type="entry name" value="HPr-like"/>
    <property type="match status" value="1"/>
</dbReference>
<accession>A0A3N1XVN1</accession>
<dbReference type="RefSeq" id="WP_123608371.1">
    <property type="nucleotide sequence ID" value="NZ_RJVG01000002.1"/>
</dbReference>
<keyword evidence="2" id="KW-1185">Reference proteome</keyword>
<evidence type="ECO:0000313" key="1">
    <source>
        <dbReference type="EMBL" id="ROR30685.1"/>
    </source>
</evidence>
<dbReference type="SUPFAM" id="SSF55594">
    <property type="entry name" value="HPr-like"/>
    <property type="match status" value="1"/>
</dbReference>
<dbReference type="EMBL" id="RJVG01000002">
    <property type="protein sequence ID" value="ROR30685.1"/>
    <property type="molecule type" value="Genomic_DNA"/>
</dbReference>
<reference evidence="1 2" key="1">
    <citation type="submission" date="2018-11" db="EMBL/GenBank/DDBJ databases">
        <title>Genomic Encyclopedia of Type Strains, Phase IV (KMG-IV): sequencing the most valuable type-strain genomes for metagenomic binning, comparative biology and taxonomic classification.</title>
        <authorList>
            <person name="Goeker M."/>
        </authorList>
    </citation>
    <scope>NUCLEOTIDE SEQUENCE [LARGE SCALE GENOMIC DNA]</scope>
    <source>
        <strain evidence="1 2">DSM 26537</strain>
    </source>
</reference>
<sequence length="86" mass="9832">MLISLNSVDKVVNFVNAVSRFDEELELKSGIHAVDAKSIMGVFCLDLTEPIELVTDHIKSEMLLKILNDFKWQKVDKYLMKESMVS</sequence>
<comment type="caution">
    <text evidence="1">The sequence shown here is derived from an EMBL/GenBank/DDBJ whole genome shotgun (WGS) entry which is preliminary data.</text>
</comment>
<name>A0A3N1XVN1_9FIRM</name>
<proteinExistence type="predicted"/>
<dbReference type="OrthoDB" id="2051287at2"/>
<organism evidence="1 2">
    <name type="scientific">Mobilisporobacter senegalensis</name>
    <dbReference type="NCBI Taxonomy" id="1329262"/>
    <lineage>
        <taxon>Bacteria</taxon>
        <taxon>Bacillati</taxon>
        <taxon>Bacillota</taxon>
        <taxon>Clostridia</taxon>
        <taxon>Lachnospirales</taxon>
        <taxon>Lachnospiraceae</taxon>
        <taxon>Mobilisporobacter</taxon>
    </lineage>
</organism>
<gene>
    <name evidence="1" type="ORF">EDD66_102340</name>
</gene>
<evidence type="ECO:0008006" key="3">
    <source>
        <dbReference type="Google" id="ProtNLM"/>
    </source>
</evidence>
<dbReference type="AlphaFoldDB" id="A0A3N1XVN1"/>